<feature type="domain" description="DUF6532" evidence="2">
    <location>
        <begin position="316"/>
        <end position="477"/>
    </location>
</feature>
<dbReference type="EMBL" id="KN839916">
    <property type="protein sequence ID" value="KIJ58684.1"/>
    <property type="molecule type" value="Genomic_DNA"/>
</dbReference>
<dbReference type="Pfam" id="PF20149">
    <property type="entry name" value="DUF6532"/>
    <property type="match status" value="1"/>
</dbReference>
<evidence type="ECO:0000259" key="2">
    <source>
        <dbReference type="Pfam" id="PF20149"/>
    </source>
</evidence>
<accession>A0A0C9V0G5</accession>
<dbReference type="Proteomes" id="UP000053820">
    <property type="component" value="Unassembled WGS sequence"/>
</dbReference>
<feature type="compositionally biased region" description="Polar residues" evidence="1">
    <location>
        <begin position="80"/>
        <end position="89"/>
    </location>
</feature>
<feature type="region of interest" description="Disordered" evidence="1">
    <location>
        <begin position="1"/>
        <end position="293"/>
    </location>
</feature>
<dbReference type="AlphaFoldDB" id="A0A0C9V0G5"/>
<dbReference type="HOGENOM" id="CLU_030198_0_0_1"/>
<gene>
    <name evidence="3" type="ORF">HYDPIDRAFT_33927</name>
</gene>
<evidence type="ECO:0000313" key="4">
    <source>
        <dbReference type="Proteomes" id="UP000053820"/>
    </source>
</evidence>
<proteinExistence type="predicted"/>
<sequence length="525" mass="57557">MRAARNQQDLEAKATPRPTGSGRPSRKAKTEARSAWADEIPVSRKRATSSVATPASNPSKKRRDDVSESANPRMHGVAKSASSPSNEQQTPKTKPGKPKSVVLPEQEVPSDEEAPGTDHEDAGSQADDESQAEESGDDDLDGMKGNPRKLQKALDLERPQLMGKKVSTGTKLSKVPATPALSKTATFGRARAHSSIPPDDHGSDENTESAPSSDAEHVPMPTPRLSAASQGSGHKTGLKAKAKKSSAREERRKSEIPTWKKNSLVQDLAASDEEHSDTSNTQEEGTRDPQKWPAETRIALNARAGETFGCELVQKRLSRDPHYARALASVPDGRVTKFRLRAKAIAQRYVASAYRLEKGCDPETVRQLLEKHTYIFPVNNKGEPIRSKPFESTAVLRTIEDTFFEDDSSVGLMYPGQYISTSLSRPDEMELPPAMVAMASTAVFAVIMEFLGEGKEEFNSHIFANVYEHLMDFIDAFYDGSEGKYHTHFAKLYTIMHASKKKNSVGSESGKVLLMHLDLDAMEED</sequence>
<feature type="compositionally biased region" description="Acidic residues" evidence="1">
    <location>
        <begin position="126"/>
        <end position="140"/>
    </location>
</feature>
<reference evidence="3 4" key="1">
    <citation type="submission" date="2014-04" db="EMBL/GenBank/DDBJ databases">
        <title>Evolutionary Origins and Diversification of the Mycorrhizal Mutualists.</title>
        <authorList>
            <consortium name="DOE Joint Genome Institute"/>
            <consortium name="Mycorrhizal Genomics Consortium"/>
            <person name="Kohler A."/>
            <person name="Kuo A."/>
            <person name="Nagy L.G."/>
            <person name="Floudas D."/>
            <person name="Copeland A."/>
            <person name="Barry K.W."/>
            <person name="Cichocki N."/>
            <person name="Veneault-Fourrey C."/>
            <person name="LaButti K."/>
            <person name="Lindquist E.A."/>
            <person name="Lipzen A."/>
            <person name="Lundell T."/>
            <person name="Morin E."/>
            <person name="Murat C."/>
            <person name="Riley R."/>
            <person name="Ohm R."/>
            <person name="Sun H."/>
            <person name="Tunlid A."/>
            <person name="Henrissat B."/>
            <person name="Grigoriev I.V."/>
            <person name="Hibbett D.S."/>
            <person name="Martin F."/>
        </authorList>
    </citation>
    <scope>NUCLEOTIDE SEQUENCE [LARGE SCALE GENOMIC DNA]</scope>
    <source>
        <strain evidence="3 4">MD-312</strain>
    </source>
</reference>
<feature type="compositionally biased region" description="Basic residues" evidence="1">
    <location>
        <begin position="236"/>
        <end position="245"/>
    </location>
</feature>
<name>A0A0C9V0G5_9AGAM</name>
<protein>
    <recommendedName>
        <fullName evidence="2">DUF6532 domain-containing protein</fullName>
    </recommendedName>
</protein>
<feature type="compositionally biased region" description="Polar residues" evidence="1">
    <location>
        <begin position="48"/>
        <end position="58"/>
    </location>
</feature>
<organism evidence="3 4">
    <name type="scientific">Hydnomerulius pinastri MD-312</name>
    <dbReference type="NCBI Taxonomy" id="994086"/>
    <lineage>
        <taxon>Eukaryota</taxon>
        <taxon>Fungi</taxon>
        <taxon>Dikarya</taxon>
        <taxon>Basidiomycota</taxon>
        <taxon>Agaricomycotina</taxon>
        <taxon>Agaricomycetes</taxon>
        <taxon>Agaricomycetidae</taxon>
        <taxon>Boletales</taxon>
        <taxon>Boletales incertae sedis</taxon>
        <taxon>Leucogyrophana</taxon>
    </lineage>
</organism>
<feature type="compositionally biased region" description="Basic and acidic residues" evidence="1">
    <location>
        <begin position="246"/>
        <end position="255"/>
    </location>
</feature>
<evidence type="ECO:0000313" key="3">
    <source>
        <dbReference type="EMBL" id="KIJ58684.1"/>
    </source>
</evidence>
<evidence type="ECO:0000256" key="1">
    <source>
        <dbReference type="SAM" id="MobiDB-lite"/>
    </source>
</evidence>
<dbReference type="OrthoDB" id="2651384at2759"/>
<dbReference type="InterPro" id="IPR045341">
    <property type="entry name" value="DUF6532"/>
</dbReference>
<keyword evidence="4" id="KW-1185">Reference proteome</keyword>